<dbReference type="Proteomes" id="UP000789570">
    <property type="component" value="Unassembled WGS sequence"/>
</dbReference>
<feature type="non-terminal residue" evidence="1">
    <location>
        <position position="71"/>
    </location>
</feature>
<proteinExistence type="predicted"/>
<dbReference type="EMBL" id="CAJVPQ010017733">
    <property type="protein sequence ID" value="CAG8749225.1"/>
    <property type="molecule type" value="Genomic_DNA"/>
</dbReference>
<dbReference type="AlphaFoldDB" id="A0A9N9NLK7"/>
<evidence type="ECO:0000313" key="2">
    <source>
        <dbReference type="Proteomes" id="UP000789570"/>
    </source>
</evidence>
<gene>
    <name evidence="1" type="ORF">FCALED_LOCUS16190</name>
</gene>
<sequence length="71" mass="8456">MFEEIFKKRIHEMNSLITRKESKLVYEEECNRLKDIVEHLTEQRKESVDTIKLVNSGLNELINSLQKKNPP</sequence>
<protein>
    <submittedName>
        <fullName evidence="1">8287_t:CDS:1</fullName>
    </submittedName>
</protein>
<accession>A0A9N9NLK7</accession>
<dbReference type="OrthoDB" id="2392566at2759"/>
<comment type="caution">
    <text evidence="1">The sequence shown here is derived from an EMBL/GenBank/DDBJ whole genome shotgun (WGS) entry which is preliminary data.</text>
</comment>
<keyword evidence="2" id="KW-1185">Reference proteome</keyword>
<evidence type="ECO:0000313" key="1">
    <source>
        <dbReference type="EMBL" id="CAG8749225.1"/>
    </source>
</evidence>
<organism evidence="1 2">
    <name type="scientific">Funneliformis caledonium</name>
    <dbReference type="NCBI Taxonomy" id="1117310"/>
    <lineage>
        <taxon>Eukaryota</taxon>
        <taxon>Fungi</taxon>
        <taxon>Fungi incertae sedis</taxon>
        <taxon>Mucoromycota</taxon>
        <taxon>Glomeromycotina</taxon>
        <taxon>Glomeromycetes</taxon>
        <taxon>Glomerales</taxon>
        <taxon>Glomeraceae</taxon>
        <taxon>Funneliformis</taxon>
    </lineage>
</organism>
<reference evidence="1" key="1">
    <citation type="submission" date="2021-06" db="EMBL/GenBank/DDBJ databases">
        <authorList>
            <person name="Kallberg Y."/>
            <person name="Tangrot J."/>
            <person name="Rosling A."/>
        </authorList>
    </citation>
    <scope>NUCLEOTIDE SEQUENCE</scope>
    <source>
        <strain evidence="1">UK204</strain>
    </source>
</reference>
<name>A0A9N9NLK7_9GLOM</name>